<evidence type="ECO:0000313" key="3">
    <source>
        <dbReference type="Proteomes" id="UP000295096"/>
    </source>
</evidence>
<comment type="caution">
    <text evidence="2">The sequence shown here is derived from an EMBL/GenBank/DDBJ whole genome shotgun (WGS) entry which is preliminary data.</text>
</comment>
<dbReference type="OrthoDB" id="7366523at2"/>
<dbReference type="RefSeq" id="WP_133290777.1">
    <property type="nucleotide sequence ID" value="NZ_SMSJ01000038.1"/>
</dbReference>
<organism evidence="2 3">
    <name type="scientific">Dankookia rubra</name>
    <dbReference type="NCBI Taxonomy" id="1442381"/>
    <lineage>
        <taxon>Bacteria</taxon>
        <taxon>Pseudomonadati</taxon>
        <taxon>Pseudomonadota</taxon>
        <taxon>Alphaproteobacteria</taxon>
        <taxon>Acetobacterales</taxon>
        <taxon>Roseomonadaceae</taxon>
        <taxon>Dankookia</taxon>
    </lineage>
</organism>
<accession>A0A4R5QBG0</accession>
<dbReference type="InterPro" id="IPR025161">
    <property type="entry name" value="IS402-like_dom"/>
</dbReference>
<proteinExistence type="predicted"/>
<dbReference type="EMBL" id="SMSJ01000038">
    <property type="protein sequence ID" value="TDH60432.1"/>
    <property type="molecule type" value="Genomic_DNA"/>
</dbReference>
<feature type="domain" description="Insertion element IS402-like" evidence="1">
    <location>
        <begin position="3"/>
        <end position="62"/>
    </location>
</feature>
<evidence type="ECO:0000313" key="2">
    <source>
        <dbReference type="EMBL" id="TDH60432.1"/>
    </source>
</evidence>
<protein>
    <submittedName>
        <fullName evidence="2">Transposase</fullName>
    </submittedName>
</protein>
<keyword evidence="3" id="KW-1185">Reference proteome</keyword>
<sequence>MVLSDEQWVVQKPVVEACPPHAKVPPSNLRRTISAIIWRHTNGAKWHALPEEFGPWWMAGQTFI</sequence>
<dbReference type="AlphaFoldDB" id="A0A4R5QBG0"/>
<dbReference type="Pfam" id="PF13340">
    <property type="entry name" value="DUF4096"/>
    <property type="match status" value="1"/>
</dbReference>
<evidence type="ECO:0000259" key="1">
    <source>
        <dbReference type="Pfam" id="PF13340"/>
    </source>
</evidence>
<reference evidence="2 3" key="1">
    <citation type="journal article" date="2016" name="J. Microbiol.">
        <title>Dankookia rubra gen. nov., sp. nov., an alphaproteobacterium isolated from sediment of a shallow stream.</title>
        <authorList>
            <person name="Kim W.H."/>
            <person name="Kim D.H."/>
            <person name="Kang K."/>
            <person name="Ahn T.Y."/>
        </authorList>
    </citation>
    <scope>NUCLEOTIDE SEQUENCE [LARGE SCALE GENOMIC DNA]</scope>
    <source>
        <strain evidence="2 3">JCM30602</strain>
    </source>
</reference>
<dbReference type="Proteomes" id="UP000295096">
    <property type="component" value="Unassembled WGS sequence"/>
</dbReference>
<gene>
    <name evidence="2" type="ORF">E2C06_22095</name>
</gene>
<name>A0A4R5QBG0_9PROT</name>